<evidence type="ECO:0000256" key="2">
    <source>
        <dbReference type="PIRSR" id="PIRSR613078-2"/>
    </source>
</evidence>
<dbReference type="CDD" id="cd07067">
    <property type="entry name" value="HP_PGM_like"/>
    <property type="match status" value="1"/>
</dbReference>
<feature type="binding site" evidence="2">
    <location>
        <position position="67"/>
    </location>
    <ligand>
        <name>substrate</name>
    </ligand>
</feature>
<dbReference type="InterPro" id="IPR050275">
    <property type="entry name" value="PGM_Phosphatase"/>
</dbReference>
<feature type="active site" description="Tele-phosphohistidine intermediate" evidence="1">
    <location>
        <position position="11"/>
    </location>
</feature>
<evidence type="ECO:0000313" key="3">
    <source>
        <dbReference type="EMBL" id="TKX21457.1"/>
    </source>
</evidence>
<dbReference type="PANTHER" id="PTHR48100">
    <property type="entry name" value="BROAD-SPECIFICITY PHOSPHATASE YOR283W-RELATED"/>
    <property type="match status" value="1"/>
</dbReference>
<proteinExistence type="predicted"/>
<dbReference type="Gene3D" id="3.40.50.1240">
    <property type="entry name" value="Phosphoglycerate mutase-like"/>
    <property type="match status" value="1"/>
</dbReference>
<gene>
    <name evidence="3" type="ORF">C1H76_6531</name>
</gene>
<dbReference type="SUPFAM" id="SSF53254">
    <property type="entry name" value="Phosphoglycerate mutase-like"/>
    <property type="match status" value="1"/>
</dbReference>
<dbReference type="AlphaFoldDB" id="A0A4U7B2A5"/>
<accession>A0A4U7B2A5</accession>
<dbReference type="Proteomes" id="UP000308133">
    <property type="component" value="Unassembled WGS sequence"/>
</dbReference>
<dbReference type="GO" id="GO:0046390">
    <property type="term" value="P:ribose phosphate biosynthetic process"/>
    <property type="evidence" value="ECO:0007669"/>
    <property type="project" value="TreeGrafter"/>
</dbReference>
<dbReference type="SMART" id="SM00855">
    <property type="entry name" value="PGAM"/>
    <property type="match status" value="1"/>
</dbReference>
<evidence type="ECO:0000256" key="1">
    <source>
        <dbReference type="PIRSR" id="PIRSR613078-1"/>
    </source>
</evidence>
<reference evidence="3 4" key="1">
    <citation type="submission" date="2018-02" db="EMBL/GenBank/DDBJ databases">
        <title>Draft genome sequences of Elsinoe sp., causing black scab on jojoba.</title>
        <authorList>
            <person name="Stodart B."/>
            <person name="Jeffress S."/>
            <person name="Ash G."/>
            <person name="Arun Chinnappa K."/>
        </authorList>
    </citation>
    <scope>NUCLEOTIDE SEQUENCE [LARGE SCALE GENOMIC DNA]</scope>
    <source>
        <strain evidence="3 4">Hillstone_2</strain>
    </source>
</reference>
<feature type="binding site" evidence="2">
    <location>
        <begin position="23"/>
        <end position="24"/>
    </location>
    <ligand>
        <name>substrate</name>
    </ligand>
</feature>
<organism evidence="3 4">
    <name type="scientific">Elsinoe australis</name>
    <dbReference type="NCBI Taxonomy" id="40998"/>
    <lineage>
        <taxon>Eukaryota</taxon>
        <taxon>Fungi</taxon>
        <taxon>Dikarya</taxon>
        <taxon>Ascomycota</taxon>
        <taxon>Pezizomycotina</taxon>
        <taxon>Dothideomycetes</taxon>
        <taxon>Dothideomycetidae</taxon>
        <taxon>Myriangiales</taxon>
        <taxon>Elsinoaceae</taxon>
        <taxon>Elsinoe</taxon>
    </lineage>
</organism>
<dbReference type="Pfam" id="PF00300">
    <property type="entry name" value="His_Phos_1"/>
    <property type="match status" value="2"/>
</dbReference>
<name>A0A4U7B2A5_9PEZI</name>
<dbReference type="PANTHER" id="PTHR48100:SF15">
    <property type="entry name" value="SEDOHEPTULOSE 1,7-BISPHOSPHATASE"/>
    <property type="match status" value="1"/>
</dbReference>
<feature type="binding site" evidence="2">
    <location>
        <begin position="108"/>
        <end position="111"/>
    </location>
    <ligand>
        <name>substrate</name>
    </ligand>
</feature>
<dbReference type="EMBL" id="PTQR01000081">
    <property type="protein sequence ID" value="TKX21457.1"/>
    <property type="molecule type" value="Genomic_DNA"/>
</dbReference>
<evidence type="ECO:0000313" key="4">
    <source>
        <dbReference type="Proteomes" id="UP000308133"/>
    </source>
</evidence>
<comment type="caution">
    <text evidence="3">The sequence shown here is derived from an EMBL/GenBank/DDBJ whole genome shotgun (WGS) entry which is preliminary data.</text>
</comment>
<sequence>MTTPRVFIIRHGETEWSLNGRHTGTTDIPLTSNGEKRIRATGHALVGDDRLIVPKNLAHIYVSPRQRAQRTLELLDVGCKDAYPGAAAPTESARSTEARVQVTEDVREWDYGDYEGVTSKEIKAQRKERGEGEWDIWRDGCPGGESPQQVTDRLDGVIREIREKFHKSAIGKKREDLARPYDVLVVAHGHILRAFAARWIGRNIADNPGLILEAGGVGTLSYEHHSLDEPAILLGGAFMADLVQEAEKK</sequence>
<dbReference type="InterPro" id="IPR029033">
    <property type="entry name" value="His_PPase_superfam"/>
</dbReference>
<dbReference type="FunFam" id="3.40.50.1240:FF:000022">
    <property type="entry name" value="Phosphoglycerate mutase family protein"/>
    <property type="match status" value="1"/>
</dbReference>
<dbReference type="InterPro" id="IPR013078">
    <property type="entry name" value="His_Pase_superF_clade-1"/>
</dbReference>
<protein>
    <submittedName>
        <fullName evidence="3">Uncharacterized protein</fullName>
    </submittedName>
</protein>
<feature type="active site" description="Proton donor/acceptor" evidence="1">
    <location>
        <position position="108"/>
    </location>
</feature>
<dbReference type="GO" id="GO:0050278">
    <property type="term" value="F:sedoheptulose-bisphosphatase activity"/>
    <property type="evidence" value="ECO:0007669"/>
    <property type="project" value="TreeGrafter"/>
</dbReference>